<accession>A0A1D1VRV5</accession>
<dbReference type="GO" id="GO:0005773">
    <property type="term" value="C:vacuole"/>
    <property type="evidence" value="ECO:0007669"/>
    <property type="project" value="TreeGrafter"/>
</dbReference>
<proteinExistence type="predicted"/>
<protein>
    <submittedName>
        <fullName evidence="1">Uncharacterized protein</fullName>
    </submittedName>
</protein>
<dbReference type="PANTHER" id="PTHR11315:SF0">
    <property type="entry name" value="FOLATE GAMMA-GLUTAMYL HYDROLASE"/>
    <property type="match status" value="1"/>
</dbReference>
<dbReference type="PANTHER" id="PTHR11315">
    <property type="entry name" value="PROTEASE FAMILY C26 GAMMA-GLUTAMYL HYDROLASE"/>
    <property type="match status" value="1"/>
</dbReference>
<dbReference type="GO" id="GO:0034722">
    <property type="term" value="F:gamma-glutamyl-peptidase activity"/>
    <property type="evidence" value="ECO:0007669"/>
    <property type="project" value="TreeGrafter"/>
</dbReference>
<evidence type="ECO:0000313" key="1">
    <source>
        <dbReference type="EMBL" id="GAV04302.1"/>
    </source>
</evidence>
<dbReference type="STRING" id="947166.A0A1D1VRV5"/>
<dbReference type="AlphaFoldDB" id="A0A1D1VRV5"/>
<dbReference type="GO" id="GO:0046900">
    <property type="term" value="P:tetrahydrofolylpolyglutamate metabolic process"/>
    <property type="evidence" value="ECO:0007669"/>
    <property type="project" value="TreeGrafter"/>
</dbReference>
<evidence type="ECO:0000313" key="2">
    <source>
        <dbReference type="Proteomes" id="UP000186922"/>
    </source>
</evidence>
<dbReference type="EMBL" id="BDGG01000010">
    <property type="protein sequence ID" value="GAV04302.1"/>
    <property type="molecule type" value="Genomic_DNA"/>
</dbReference>
<keyword evidence="2" id="KW-1185">Reference proteome</keyword>
<dbReference type="Gene3D" id="3.40.50.880">
    <property type="match status" value="1"/>
</dbReference>
<name>A0A1D1VRV5_RAMVA</name>
<gene>
    <name evidence="1" type="primary">RvY_14604</name>
    <name evidence="1" type="synonym">RvY_14604.2</name>
    <name evidence="1" type="ORF">RvY_14604-2</name>
</gene>
<dbReference type="InterPro" id="IPR029062">
    <property type="entry name" value="Class_I_gatase-like"/>
</dbReference>
<reference evidence="1 2" key="1">
    <citation type="journal article" date="2016" name="Nat. Commun.">
        <title>Extremotolerant tardigrade genome and improved radiotolerance of human cultured cells by tardigrade-unique protein.</title>
        <authorList>
            <person name="Hashimoto T."/>
            <person name="Horikawa D.D."/>
            <person name="Saito Y."/>
            <person name="Kuwahara H."/>
            <person name="Kozuka-Hata H."/>
            <person name="Shin-I T."/>
            <person name="Minakuchi Y."/>
            <person name="Ohishi K."/>
            <person name="Motoyama A."/>
            <person name="Aizu T."/>
            <person name="Enomoto A."/>
            <person name="Kondo K."/>
            <person name="Tanaka S."/>
            <person name="Hara Y."/>
            <person name="Koshikawa S."/>
            <person name="Sagara H."/>
            <person name="Miura T."/>
            <person name="Yokobori S."/>
            <person name="Miyagawa K."/>
            <person name="Suzuki Y."/>
            <person name="Kubo T."/>
            <person name="Oyama M."/>
            <person name="Kohara Y."/>
            <person name="Fujiyama A."/>
            <person name="Arakawa K."/>
            <person name="Katayama T."/>
            <person name="Toyoda A."/>
            <person name="Kunieda T."/>
        </authorList>
    </citation>
    <scope>NUCLEOTIDE SEQUENCE [LARGE SCALE GENOMIC DNA]</scope>
    <source>
        <strain evidence="1 2">YOKOZUNA-1</strain>
    </source>
</reference>
<comment type="caution">
    <text evidence="1">The sequence shown here is derived from an EMBL/GenBank/DDBJ whole genome shotgun (WGS) entry which is preliminary data.</text>
</comment>
<organism evidence="1 2">
    <name type="scientific">Ramazzottius varieornatus</name>
    <name type="common">Water bear</name>
    <name type="synonym">Tardigrade</name>
    <dbReference type="NCBI Taxonomy" id="947166"/>
    <lineage>
        <taxon>Eukaryota</taxon>
        <taxon>Metazoa</taxon>
        <taxon>Ecdysozoa</taxon>
        <taxon>Tardigrada</taxon>
        <taxon>Eutardigrada</taxon>
        <taxon>Parachela</taxon>
        <taxon>Hypsibioidea</taxon>
        <taxon>Ramazzottiidae</taxon>
        <taxon>Ramazzottius</taxon>
    </lineage>
</organism>
<dbReference type="OrthoDB" id="64220at2759"/>
<sequence>MGNLLGIRTHQRDHGFGFELISEIMASDSKIISKCDAEGMSLSLDMSPDYRNSRLFGTACPEIIEILQSKDVTSNSHHYCVNTTDFERYGMAERF</sequence>
<dbReference type="Proteomes" id="UP000186922">
    <property type="component" value="Unassembled WGS sequence"/>
</dbReference>
<dbReference type="InterPro" id="IPR015527">
    <property type="entry name" value="Pept_C26_g-glut_hydrolase"/>
</dbReference>